<dbReference type="InterPro" id="IPR020845">
    <property type="entry name" value="AMP-binding_CS"/>
</dbReference>
<dbReference type="InterPro" id="IPR042099">
    <property type="entry name" value="ANL_N_sf"/>
</dbReference>
<keyword evidence="4" id="KW-1003">Cell membrane</keyword>
<accession>A0A6I6MG90</accession>
<feature type="domain" description="AMP-binding enzyme C-terminal" evidence="16">
    <location>
        <begin position="476"/>
        <end position="550"/>
    </location>
</feature>
<dbReference type="InterPro" id="IPR000873">
    <property type="entry name" value="AMP-dep_synth/lig_dom"/>
</dbReference>
<dbReference type="PROSITE" id="PS00455">
    <property type="entry name" value="AMP_BINDING"/>
    <property type="match status" value="1"/>
</dbReference>
<dbReference type="SUPFAM" id="SSF56801">
    <property type="entry name" value="Acetyl-CoA synthetase-like"/>
    <property type="match status" value="1"/>
</dbReference>
<dbReference type="AlphaFoldDB" id="A0A6I6MG90"/>
<dbReference type="GO" id="GO:0004467">
    <property type="term" value="F:long-chain fatty acid-CoA ligase activity"/>
    <property type="evidence" value="ECO:0007669"/>
    <property type="project" value="UniProtKB-EC"/>
</dbReference>
<evidence type="ECO:0000256" key="2">
    <source>
        <dbReference type="ARBA" id="ARBA00006432"/>
    </source>
</evidence>
<evidence type="ECO:0000256" key="13">
    <source>
        <dbReference type="ARBA" id="ARBA00046271"/>
    </source>
</evidence>
<dbReference type="FunFam" id="3.40.50.12780:FF:000019">
    <property type="entry name" value="Long-chain fatty acid transporter"/>
    <property type="match status" value="1"/>
</dbReference>
<feature type="domain" description="AMP-dependent synthetase/ligase" evidence="15">
    <location>
        <begin position="39"/>
        <end position="362"/>
    </location>
</feature>
<sequence length="598" mass="66524">MNPAARIGREIRFLSGLARTLWRVRKIDSDSDDLICDDFENAVDRFEDHTALIFEGQRYTYRQLDALANRFAAWADGQGVKTGDTVALLLPNRAEYIPAWAGLAKVGAATALINNNLTGAALAHCLRISGAQHVITDKETLAAVETIRAGLAKPLTYWVIDGEDEGESRRKLDLHEPKLPPERPSRGRRAGLKARDVALYIYTSGTTGMPKAAKITHTRAQLYMRAFAGATNSNAEDKVYCALPLYHSTGGLCGVGAALLNGGTLVLRRKFSATHFWDDVADNDCTIFVYIGELCRYLVNQPPHPKERAHRLKLAFGNGLRPEVWTEFQERFGVKNILEFYGSTEGNVSMFNFDGQPGAIGRIPGYLRGSFAVRLVKFDVEAEAPVRGPDGLCLLTDVGEPGEAIGLIKDDARHNYSGYADKAASERKVLRDVFELGDAWFRTGDLMRQDAEGYFYFVDRIGDTFRWKGENVSTTEVAEVIARYPGVDEANVYGVKIDRIDGRAGMAAITPGAEFKLDGLRDFLMRELPNYARPLFIRMTPAIETTGTFKYRKVDLVRDGFDPAKIEQELYFDCPETHTYIRVTPEVYAKIQSGGFKL</sequence>
<feature type="region of interest" description="Disordered" evidence="14">
    <location>
        <begin position="169"/>
        <end position="189"/>
    </location>
</feature>
<evidence type="ECO:0000259" key="15">
    <source>
        <dbReference type="Pfam" id="PF00501"/>
    </source>
</evidence>
<evidence type="ECO:0000256" key="5">
    <source>
        <dbReference type="ARBA" id="ARBA00022598"/>
    </source>
</evidence>
<dbReference type="GO" id="GO:0005886">
    <property type="term" value="C:plasma membrane"/>
    <property type="evidence" value="ECO:0007669"/>
    <property type="project" value="UniProtKB-SubCell"/>
</dbReference>
<dbReference type="Gene3D" id="3.40.50.12780">
    <property type="entry name" value="N-terminal domain of ligase-like"/>
    <property type="match status" value="1"/>
</dbReference>
<evidence type="ECO:0000256" key="7">
    <source>
        <dbReference type="ARBA" id="ARBA00022741"/>
    </source>
</evidence>
<dbReference type="Proteomes" id="UP000431269">
    <property type="component" value="Chromosome"/>
</dbReference>
<comment type="subcellular location">
    <subcellularLocation>
        <location evidence="1">Cell membrane</location>
        <topology evidence="1">Multi-pass membrane protein</topology>
    </subcellularLocation>
    <subcellularLocation>
        <location evidence="13">Peroxisome membrane</location>
    </subcellularLocation>
</comment>
<evidence type="ECO:0000259" key="16">
    <source>
        <dbReference type="Pfam" id="PF13193"/>
    </source>
</evidence>
<feature type="compositionally biased region" description="Basic and acidic residues" evidence="14">
    <location>
        <begin position="169"/>
        <end position="185"/>
    </location>
</feature>
<dbReference type="GO" id="GO:0044539">
    <property type="term" value="P:long-chain fatty acid import into cell"/>
    <property type="evidence" value="ECO:0007669"/>
    <property type="project" value="TreeGrafter"/>
</dbReference>
<evidence type="ECO:0000256" key="6">
    <source>
        <dbReference type="ARBA" id="ARBA00022692"/>
    </source>
</evidence>
<keyword evidence="9" id="KW-1133">Transmembrane helix</keyword>
<dbReference type="RefSeq" id="WP_158764271.1">
    <property type="nucleotide sequence ID" value="NZ_CP047045.1"/>
</dbReference>
<gene>
    <name evidence="17" type="primary">lcfB_1</name>
    <name evidence="17" type="ORF">DSM104635_00067</name>
</gene>
<dbReference type="KEGG" id="tsv:DSM104635_00067"/>
<name>A0A6I6MG90_9CAUL</name>
<evidence type="ECO:0000256" key="12">
    <source>
        <dbReference type="ARBA" id="ARBA00023140"/>
    </source>
</evidence>
<evidence type="ECO:0000256" key="8">
    <source>
        <dbReference type="ARBA" id="ARBA00022840"/>
    </source>
</evidence>
<evidence type="ECO:0000313" key="18">
    <source>
        <dbReference type="Proteomes" id="UP000431269"/>
    </source>
</evidence>
<keyword evidence="3" id="KW-0813">Transport</keyword>
<dbReference type="GO" id="GO:0005524">
    <property type="term" value="F:ATP binding"/>
    <property type="evidence" value="ECO:0007669"/>
    <property type="project" value="UniProtKB-KW"/>
</dbReference>
<organism evidence="17 18">
    <name type="scientific">Terricaulis silvestris</name>
    <dbReference type="NCBI Taxonomy" id="2686094"/>
    <lineage>
        <taxon>Bacteria</taxon>
        <taxon>Pseudomonadati</taxon>
        <taxon>Pseudomonadota</taxon>
        <taxon>Alphaproteobacteria</taxon>
        <taxon>Caulobacterales</taxon>
        <taxon>Caulobacteraceae</taxon>
        <taxon>Terricaulis</taxon>
    </lineage>
</organism>
<dbReference type="EMBL" id="CP047045">
    <property type="protein sequence ID" value="QGZ93259.1"/>
    <property type="molecule type" value="Genomic_DNA"/>
</dbReference>
<evidence type="ECO:0000256" key="10">
    <source>
        <dbReference type="ARBA" id="ARBA00023055"/>
    </source>
</evidence>
<protein>
    <submittedName>
        <fullName evidence="17">Long-chain-fatty-acid--CoA ligase</fullName>
        <ecNumber evidence="17">6.2.1.3</ecNumber>
    </submittedName>
</protein>
<proteinExistence type="inferred from homology"/>
<keyword evidence="12" id="KW-0576">Peroxisome</keyword>
<evidence type="ECO:0000256" key="14">
    <source>
        <dbReference type="SAM" id="MobiDB-lite"/>
    </source>
</evidence>
<keyword evidence="8" id="KW-0067">ATP-binding</keyword>
<evidence type="ECO:0000256" key="9">
    <source>
        <dbReference type="ARBA" id="ARBA00022989"/>
    </source>
</evidence>
<evidence type="ECO:0000256" key="3">
    <source>
        <dbReference type="ARBA" id="ARBA00022448"/>
    </source>
</evidence>
<dbReference type="InterPro" id="IPR025110">
    <property type="entry name" value="AMP-bd_C"/>
</dbReference>
<dbReference type="EC" id="6.2.1.3" evidence="17"/>
<dbReference type="GO" id="GO:0005324">
    <property type="term" value="F:long-chain fatty acid transmembrane transporter activity"/>
    <property type="evidence" value="ECO:0007669"/>
    <property type="project" value="TreeGrafter"/>
</dbReference>
<dbReference type="Pfam" id="PF13193">
    <property type="entry name" value="AMP-binding_C"/>
    <property type="match status" value="1"/>
</dbReference>
<dbReference type="PANTHER" id="PTHR43107:SF15">
    <property type="entry name" value="FATTY ACID TRANSPORT PROTEIN 3, ISOFORM A"/>
    <property type="match status" value="1"/>
</dbReference>
<keyword evidence="5 17" id="KW-0436">Ligase</keyword>
<evidence type="ECO:0000313" key="17">
    <source>
        <dbReference type="EMBL" id="QGZ93259.1"/>
    </source>
</evidence>
<keyword evidence="18" id="KW-1185">Reference proteome</keyword>
<dbReference type="Pfam" id="PF00501">
    <property type="entry name" value="AMP-binding"/>
    <property type="match status" value="1"/>
</dbReference>
<evidence type="ECO:0000256" key="4">
    <source>
        <dbReference type="ARBA" id="ARBA00022475"/>
    </source>
</evidence>
<dbReference type="PANTHER" id="PTHR43107">
    <property type="entry name" value="LONG-CHAIN FATTY ACID TRANSPORT PROTEIN"/>
    <property type="match status" value="1"/>
</dbReference>
<evidence type="ECO:0000256" key="11">
    <source>
        <dbReference type="ARBA" id="ARBA00023136"/>
    </source>
</evidence>
<keyword evidence="6" id="KW-0812">Transmembrane</keyword>
<keyword evidence="10" id="KW-0445">Lipid transport</keyword>
<dbReference type="NCBIfam" id="NF006134">
    <property type="entry name" value="PRK08279.1"/>
    <property type="match status" value="1"/>
</dbReference>
<dbReference type="Gene3D" id="3.30.300.30">
    <property type="match status" value="1"/>
</dbReference>
<dbReference type="InterPro" id="IPR045851">
    <property type="entry name" value="AMP-bd_C_sf"/>
</dbReference>
<reference evidence="18" key="1">
    <citation type="submission" date="2019-12" db="EMBL/GenBank/DDBJ databases">
        <title>Complete genome of Terracaulis silvestris 0127_4.</title>
        <authorList>
            <person name="Vieira S."/>
            <person name="Riedel T."/>
            <person name="Sproer C."/>
            <person name="Pascual J."/>
            <person name="Boedeker C."/>
            <person name="Overmann J."/>
        </authorList>
    </citation>
    <scope>NUCLEOTIDE SEQUENCE [LARGE SCALE GENOMIC DNA]</scope>
    <source>
        <strain evidence="18">0127_4</strain>
    </source>
</reference>
<evidence type="ECO:0000256" key="1">
    <source>
        <dbReference type="ARBA" id="ARBA00004651"/>
    </source>
</evidence>
<keyword evidence="7" id="KW-0547">Nucleotide-binding</keyword>
<keyword evidence="11" id="KW-0472">Membrane</keyword>
<dbReference type="FunFam" id="3.30.300.30:FF:000002">
    <property type="entry name" value="Long-chain fatty acid transport protein 1"/>
    <property type="match status" value="1"/>
</dbReference>
<comment type="similarity">
    <text evidence="2">Belongs to the ATP-dependent AMP-binding enzyme family.</text>
</comment>